<keyword evidence="6" id="KW-0282">Flagellum</keyword>
<keyword evidence="12" id="KW-1185">Reference proteome</keyword>
<evidence type="ECO:0000256" key="9">
    <source>
        <dbReference type="ARBA" id="ARBA00023273"/>
    </source>
</evidence>
<protein>
    <recommendedName>
        <fullName evidence="4">Dynein regulatory complex protein 10</fullName>
    </recommendedName>
</protein>
<dbReference type="EMBL" id="JAKROA010000001">
    <property type="protein sequence ID" value="KAL5111446.1"/>
    <property type="molecule type" value="Genomic_DNA"/>
</dbReference>
<organism evidence="11 12">
    <name type="scientific">Taenia crassiceps</name>
    <dbReference type="NCBI Taxonomy" id="6207"/>
    <lineage>
        <taxon>Eukaryota</taxon>
        <taxon>Metazoa</taxon>
        <taxon>Spiralia</taxon>
        <taxon>Lophotrochozoa</taxon>
        <taxon>Platyhelminthes</taxon>
        <taxon>Cestoda</taxon>
        <taxon>Eucestoda</taxon>
        <taxon>Cyclophyllidea</taxon>
        <taxon>Taeniidae</taxon>
        <taxon>Taenia</taxon>
    </lineage>
</organism>
<evidence type="ECO:0000256" key="1">
    <source>
        <dbReference type="ARBA" id="ARBA00003029"/>
    </source>
</evidence>
<feature type="coiled-coil region" evidence="10">
    <location>
        <begin position="107"/>
        <end position="152"/>
    </location>
</feature>
<sequence>MTTNKFKIKEMDEFLKTKNMFADLMKKTSHFGFNQLTESGSIDKLIDRHVLNARKMSRFLAAHPDVANDLLTKSGLESNEAIYKMNEHSVKGLKNIRRKINEGKLICRELRLNIESHRKEYNAVKQQTESKVKALDSRIRFMQWDLADLKEKFTDSTLKIASKGVESYEDAIKQSQIRQKHLKSVLTLAEGRVDEEIKAIQKEVKENWSRKFKLESTIESQTASYDEEMIALQERYDELERTFDNEKEQIEEYQKRMATLWIEHEEMLTQEEAERERQRAADARDAAVTEACRVIDAYARAFLARRAAVTATTSRRRRRERR</sequence>
<reference evidence="11 12" key="1">
    <citation type="journal article" date="2022" name="Front. Cell. Infect. Microbiol.">
        <title>The Genomes of Two Strains of Taenia crassiceps the Animal Model for the Study of Human Cysticercosis.</title>
        <authorList>
            <person name="Bobes R.J."/>
            <person name="Estrada K."/>
            <person name="Rios-Valencia D.G."/>
            <person name="Calderon-Gallegos A."/>
            <person name="de la Torre P."/>
            <person name="Carrero J.C."/>
            <person name="Sanchez-Flores A."/>
            <person name="Laclette J.P."/>
        </authorList>
    </citation>
    <scope>NUCLEOTIDE SEQUENCE [LARGE SCALE GENOMIC DNA]</scope>
    <source>
        <strain evidence="11">WFUcys</strain>
    </source>
</reference>
<keyword evidence="10" id="KW-0175">Coiled coil</keyword>
<keyword evidence="9" id="KW-0966">Cell projection</keyword>
<evidence type="ECO:0000256" key="4">
    <source>
        <dbReference type="ARBA" id="ARBA00021752"/>
    </source>
</evidence>
<dbReference type="PANTHER" id="PTHR31598:SF1">
    <property type="entry name" value="DYNEIN REGULATORY COMPLEX PROTEIN 10"/>
    <property type="match status" value="1"/>
</dbReference>
<keyword evidence="5" id="KW-0963">Cytoplasm</keyword>
<evidence type="ECO:0000256" key="7">
    <source>
        <dbReference type="ARBA" id="ARBA00023069"/>
    </source>
</evidence>
<evidence type="ECO:0000256" key="6">
    <source>
        <dbReference type="ARBA" id="ARBA00022846"/>
    </source>
</evidence>
<dbReference type="Proteomes" id="UP001651158">
    <property type="component" value="Unassembled WGS sequence"/>
</dbReference>
<evidence type="ECO:0000313" key="11">
    <source>
        <dbReference type="EMBL" id="KAL5111446.1"/>
    </source>
</evidence>
<evidence type="ECO:0000256" key="8">
    <source>
        <dbReference type="ARBA" id="ARBA00023212"/>
    </source>
</evidence>
<comment type="caution">
    <text evidence="11">The sequence shown here is derived from an EMBL/GenBank/DDBJ whole genome shotgun (WGS) entry which is preliminary data.</text>
</comment>
<comment type="similarity">
    <text evidence="3">Belongs to the DRC10 family.</text>
</comment>
<evidence type="ECO:0000313" key="12">
    <source>
        <dbReference type="Proteomes" id="UP001651158"/>
    </source>
</evidence>
<dbReference type="PANTHER" id="PTHR31598">
    <property type="entry name" value="IQ DOMAIN-CONTAINING PROTEIN D"/>
    <property type="match status" value="1"/>
</dbReference>
<dbReference type="InterPro" id="IPR042815">
    <property type="entry name" value="DRC10"/>
</dbReference>
<evidence type="ECO:0000256" key="2">
    <source>
        <dbReference type="ARBA" id="ARBA00004611"/>
    </source>
</evidence>
<evidence type="ECO:0000256" key="5">
    <source>
        <dbReference type="ARBA" id="ARBA00022490"/>
    </source>
</evidence>
<comment type="function">
    <text evidence="1">Component of the nexin-dynein regulatory complex (N-DRC), a key regulator of ciliary/flagellar motility which maintains the alignment and integrity of the distal axoneme and regulates microtubule sliding in motile axonemes.</text>
</comment>
<evidence type="ECO:0000256" key="3">
    <source>
        <dbReference type="ARBA" id="ARBA00009071"/>
    </source>
</evidence>
<proteinExistence type="inferred from homology"/>
<comment type="subcellular location">
    <subcellularLocation>
        <location evidence="2">Cytoplasm</location>
        <location evidence="2">Cytoskeleton</location>
        <location evidence="2">Flagellum axoneme</location>
    </subcellularLocation>
</comment>
<evidence type="ECO:0000256" key="10">
    <source>
        <dbReference type="SAM" id="Coils"/>
    </source>
</evidence>
<gene>
    <name evidence="11" type="ORF">TcWFU_001750</name>
</gene>
<keyword evidence="7" id="KW-0969">Cilium</keyword>
<feature type="coiled-coil region" evidence="10">
    <location>
        <begin position="222"/>
        <end position="290"/>
    </location>
</feature>
<keyword evidence="8" id="KW-0206">Cytoskeleton</keyword>
<accession>A0ABR4QPE6</accession>
<name>A0ABR4QPE6_9CEST</name>